<gene>
    <name evidence="5" type="ORF">ACFSB2_17485</name>
</gene>
<protein>
    <submittedName>
        <fullName evidence="5">MarR family winged helix-turn-helix transcriptional regulator</fullName>
    </submittedName>
</protein>
<dbReference type="Gene3D" id="1.10.10.10">
    <property type="entry name" value="Winged helix-like DNA-binding domain superfamily/Winged helix DNA-binding domain"/>
    <property type="match status" value="1"/>
</dbReference>
<dbReference type="PROSITE" id="PS50995">
    <property type="entry name" value="HTH_MARR_2"/>
    <property type="match status" value="1"/>
</dbReference>
<dbReference type="InterPro" id="IPR000835">
    <property type="entry name" value="HTH_MarR-typ"/>
</dbReference>
<dbReference type="InterPro" id="IPR036390">
    <property type="entry name" value="WH_DNA-bd_sf"/>
</dbReference>
<evidence type="ECO:0000256" key="1">
    <source>
        <dbReference type="ARBA" id="ARBA00023015"/>
    </source>
</evidence>
<dbReference type="PANTHER" id="PTHR42756:SF1">
    <property type="entry name" value="TRANSCRIPTIONAL REPRESSOR OF EMRAB OPERON"/>
    <property type="match status" value="1"/>
</dbReference>
<proteinExistence type="predicted"/>
<comment type="caution">
    <text evidence="5">The sequence shown here is derived from an EMBL/GenBank/DDBJ whole genome shotgun (WGS) entry which is preliminary data.</text>
</comment>
<dbReference type="InterPro" id="IPR036388">
    <property type="entry name" value="WH-like_DNA-bd_sf"/>
</dbReference>
<dbReference type="EMBL" id="JBHUCX010000067">
    <property type="protein sequence ID" value="MFD1676494.1"/>
    <property type="molecule type" value="Genomic_DNA"/>
</dbReference>
<dbReference type="PANTHER" id="PTHR42756">
    <property type="entry name" value="TRANSCRIPTIONAL REGULATOR, MARR"/>
    <property type="match status" value="1"/>
</dbReference>
<evidence type="ECO:0000259" key="4">
    <source>
        <dbReference type="PROSITE" id="PS50995"/>
    </source>
</evidence>
<organism evidence="5 6">
    <name type="scientific">Alicyclobacillus fodiniaquatilis</name>
    <dbReference type="NCBI Taxonomy" id="1661150"/>
    <lineage>
        <taxon>Bacteria</taxon>
        <taxon>Bacillati</taxon>
        <taxon>Bacillota</taxon>
        <taxon>Bacilli</taxon>
        <taxon>Bacillales</taxon>
        <taxon>Alicyclobacillaceae</taxon>
        <taxon>Alicyclobacillus</taxon>
    </lineage>
</organism>
<keyword evidence="6" id="KW-1185">Reference proteome</keyword>
<evidence type="ECO:0000313" key="6">
    <source>
        <dbReference type="Proteomes" id="UP001597079"/>
    </source>
</evidence>
<feature type="domain" description="HTH marR-type" evidence="4">
    <location>
        <begin position="1"/>
        <end position="141"/>
    </location>
</feature>
<evidence type="ECO:0000256" key="2">
    <source>
        <dbReference type="ARBA" id="ARBA00023125"/>
    </source>
</evidence>
<dbReference type="Pfam" id="PF12802">
    <property type="entry name" value="MarR_2"/>
    <property type="match status" value="1"/>
</dbReference>
<evidence type="ECO:0000256" key="3">
    <source>
        <dbReference type="ARBA" id="ARBA00023163"/>
    </source>
</evidence>
<dbReference type="PRINTS" id="PR00598">
    <property type="entry name" value="HTHMARR"/>
</dbReference>
<dbReference type="SUPFAM" id="SSF46785">
    <property type="entry name" value="Winged helix' DNA-binding domain"/>
    <property type="match status" value="1"/>
</dbReference>
<reference evidence="6" key="1">
    <citation type="journal article" date="2019" name="Int. J. Syst. Evol. Microbiol.">
        <title>The Global Catalogue of Microorganisms (GCM) 10K type strain sequencing project: providing services to taxonomists for standard genome sequencing and annotation.</title>
        <authorList>
            <consortium name="The Broad Institute Genomics Platform"/>
            <consortium name="The Broad Institute Genome Sequencing Center for Infectious Disease"/>
            <person name="Wu L."/>
            <person name="Ma J."/>
        </authorList>
    </citation>
    <scope>NUCLEOTIDE SEQUENCE [LARGE SCALE GENOMIC DNA]</scope>
    <source>
        <strain evidence="6">CGMCC 1.12286</strain>
    </source>
</reference>
<keyword evidence="1" id="KW-0805">Transcription regulation</keyword>
<keyword evidence="2" id="KW-0238">DNA-binding</keyword>
<evidence type="ECO:0000313" key="5">
    <source>
        <dbReference type="EMBL" id="MFD1676494.1"/>
    </source>
</evidence>
<sequence length="147" mass="16485">MTSVIDDAVYIRKVVKNLNKLIDQTWEVEAQKSGLTRAQVNVFQALYHLPGVSLKDLSARLGMAHSTVSGIIDRLEKKGYVERRADAADKRFSRLYLSEAVDAYVTRELPASLDAPLIAALSQLKDEEREQIKVGLEMLEKAVRVTQ</sequence>
<dbReference type="Proteomes" id="UP001597079">
    <property type="component" value="Unassembled WGS sequence"/>
</dbReference>
<dbReference type="RefSeq" id="WP_377944397.1">
    <property type="nucleotide sequence ID" value="NZ_JBHUCX010000067.1"/>
</dbReference>
<name>A0ABW4JKX3_9BACL</name>
<keyword evidence="3" id="KW-0804">Transcription</keyword>
<dbReference type="SMART" id="SM00347">
    <property type="entry name" value="HTH_MARR"/>
    <property type="match status" value="1"/>
</dbReference>
<accession>A0ABW4JKX3</accession>